<comment type="caution">
    <text evidence="2">The sequence shown here is derived from an EMBL/GenBank/DDBJ whole genome shotgun (WGS) entry which is preliminary data.</text>
</comment>
<feature type="coiled-coil region" evidence="1">
    <location>
        <begin position="34"/>
        <end position="89"/>
    </location>
</feature>
<dbReference type="PANTHER" id="PTHR40131">
    <property type="entry name" value="C1Q DOMAIN-CONTAINING PROTEIN"/>
    <property type="match status" value="1"/>
</dbReference>
<evidence type="ECO:0000313" key="3">
    <source>
        <dbReference type="Proteomes" id="UP000070089"/>
    </source>
</evidence>
<keyword evidence="1" id="KW-0175">Coiled coil</keyword>
<evidence type="ECO:0000313" key="2">
    <source>
        <dbReference type="EMBL" id="KWX15197.1"/>
    </source>
</evidence>
<gene>
    <name evidence="2" type="ORF">QR46_0736</name>
</gene>
<evidence type="ECO:0000256" key="1">
    <source>
        <dbReference type="SAM" id="Coils"/>
    </source>
</evidence>
<reference evidence="2 3" key="1">
    <citation type="journal article" date="2015" name="Mol. Biochem. Parasitol.">
        <title>Identification of polymorphic genes for use in assemblage B genotyping assays through comparative genomics of multiple assemblage B Giardia duodenalis isolates.</title>
        <authorList>
            <person name="Wielinga C."/>
            <person name="Thompson R.C."/>
            <person name="Monis P."/>
            <person name="Ryan U."/>
        </authorList>
    </citation>
    <scope>NUCLEOTIDE SEQUENCE [LARGE SCALE GENOMIC DNA]</scope>
    <source>
        <strain evidence="2 3">BAH15c1</strain>
    </source>
</reference>
<dbReference type="PANTHER" id="PTHR40131:SF1">
    <property type="entry name" value="C1Q DOMAIN-CONTAINING PROTEIN"/>
    <property type="match status" value="1"/>
</dbReference>
<dbReference type="OrthoDB" id="65833at2759"/>
<name>A0A132NYP8_GIAIN</name>
<organism evidence="2 3">
    <name type="scientific">Giardia duodenalis assemblage B</name>
    <dbReference type="NCBI Taxonomy" id="1394984"/>
    <lineage>
        <taxon>Eukaryota</taxon>
        <taxon>Metamonada</taxon>
        <taxon>Diplomonadida</taxon>
        <taxon>Hexamitidae</taxon>
        <taxon>Giardiinae</taxon>
        <taxon>Giardia</taxon>
    </lineage>
</organism>
<sequence length="573" mass="64969">MQMLSINEAKAGVGDWKNIQPVVRSAFIELYGLVEKQSNELQELKTRLAQQERVAERAIETAERRDPRFDDLDAKIREARAEISSVRAECSEIVKAKAENQLAHIMHMLTTKLDVEEYNGVSAKFATKDLLDLIARRLDTEFDEVRRQTDALASSLRRDIDEKLAGYVSLSNFDLAISSLKAQHPRTEVVTTLVNDRLKEIATASVTPEQLQTALQIQTEALQTAKHSLELSIDNVAEHCGDFTAKLNSYSDKLTNLRTAVTDEFNTLHTKILDSENRLHAKLPHITQHIEGIQERLSSLEHLSENFKQERFDALVRASLDAQLDKSISRLIKHEFNQYHTQLDNTLKENTAHVKDKLAKSVAKTIVKEGAKSQMEFEERFVDLEKLLVDTRLWFQSQLKNELVALSDYMEESNLKLVSKLSALDSIIQSSDAMLSVPTARWLWKGKRYSSIGGIIWSTEACNTLQSNFIWDTGKPTILVCLSGCYRVDFVIFGKQRPTVQLHVNGEPIICAMSGDVAPYMYIKPKNQAQNTYIGQSLTDYIYLSENSKLQLIVTSDHDKSCVSGYLSLQKMW</sequence>
<protein>
    <submittedName>
        <fullName evidence="2">Uncharacterized protein</fullName>
    </submittedName>
</protein>
<proteinExistence type="predicted"/>
<dbReference type="VEuPathDB" id="GiardiaDB:QR46_0736"/>
<accession>A0A132NYP8</accession>
<dbReference type="AlphaFoldDB" id="A0A132NYP8"/>
<dbReference type="Proteomes" id="UP000070089">
    <property type="component" value="Unassembled WGS sequence"/>
</dbReference>
<dbReference type="EMBL" id="JXTI01000012">
    <property type="protein sequence ID" value="KWX15197.1"/>
    <property type="molecule type" value="Genomic_DNA"/>
</dbReference>